<evidence type="ECO:0000256" key="11">
    <source>
        <dbReference type="ARBA" id="ARBA00042615"/>
    </source>
</evidence>
<dbReference type="GO" id="GO:0046872">
    <property type="term" value="F:metal ion binding"/>
    <property type="evidence" value="ECO:0007669"/>
    <property type="project" value="UniProtKB-KW"/>
</dbReference>
<gene>
    <name evidence="13" type="ORF">MNBD_GAMMA25-222</name>
</gene>
<comment type="cofactor">
    <cofactor evidence="2">
        <name>Zn(2+)</name>
        <dbReference type="ChEBI" id="CHEBI:29105"/>
    </cofactor>
</comment>
<dbReference type="GO" id="GO:0009253">
    <property type="term" value="P:peptidoglycan catabolic process"/>
    <property type="evidence" value="ECO:0007669"/>
    <property type="project" value="InterPro"/>
</dbReference>
<keyword evidence="7" id="KW-0378">Hydrolase</keyword>
<dbReference type="GO" id="GO:0009254">
    <property type="term" value="P:peptidoglycan turnover"/>
    <property type="evidence" value="ECO:0007669"/>
    <property type="project" value="TreeGrafter"/>
</dbReference>
<protein>
    <recommendedName>
        <fullName evidence="10">1,6-anhydro-N-acetylmuramyl-L-alanine amidase AmpD</fullName>
        <ecNumber evidence="4">3.5.1.28</ecNumber>
    </recommendedName>
    <alternativeName>
        <fullName evidence="11">N-acetylmuramoyl-L-alanine amidase</fullName>
    </alternativeName>
</protein>
<dbReference type="GO" id="GO:0005737">
    <property type="term" value="C:cytoplasm"/>
    <property type="evidence" value="ECO:0007669"/>
    <property type="project" value="UniProtKB-SubCell"/>
</dbReference>
<dbReference type="GO" id="GO:0071555">
    <property type="term" value="P:cell wall organization"/>
    <property type="evidence" value="ECO:0007669"/>
    <property type="project" value="UniProtKB-KW"/>
</dbReference>
<dbReference type="EMBL" id="UOFY01000043">
    <property type="protein sequence ID" value="VAX10011.1"/>
    <property type="molecule type" value="Genomic_DNA"/>
</dbReference>
<evidence type="ECO:0000256" key="1">
    <source>
        <dbReference type="ARBA" id="ARBA00001561"/>
    </source>
</evidence>
<comment type="subcellular location">
    <subcellularLocation>
        <location evidence="3">Cytoplasm</location>
    </subcellularLocation>
</comment>
<accession>A0A3B1B707</accession>
<evidence type="ECO:0000256" key="8">
    <source>
        <dbReference type="ARBA" id="ARBA00022833"/>
    </source>
</evidence>
<evidence type="ECO:0000256" key="6">
    <source>
        <dbReference type="ARBA" id="ARBA00022723"/>
    </source>
</evidence>
<evidence type="ECO:0000256" key="4">
    <source>
        <dbReference type="ARBA" id="ARBA00011901"/>
    </source>
</evidence>
<evidence type="ECO:0000256" key="5">
    <source>
        <dbReference type="ARBA" id="ARBA00022490"/>
    </source>
</evidence>
<dbReference type="Gene3D" id="3.40.80.10">
    <property type="entry name" value="Peptidoglycan recognition protein-like"/>
    <property type="match status" value="1"/>
</dbReference>
<keyword evidence="5" id="KW-0963">Cytoplasm</keyword>
<dbReference type="EC" id="3.5.1.28" evidence="4"/>
<keyword evidence="6" id="KW-0479">Metal-binding</keyword>
<dbReference type="CDD" id="cd06583">
    <property type="entry name" value="PGRP"/>
    <property type="match status" value="1"/>
</dbReference>
<sequence>MHIDQHCGLLDVARQVVSPNCDARPPETRIELLVIHNISLPPGCFGGDAIDCFFTNTLDVGRDPYFAGISGMRVSAHVLIQRDGSIVQYVPFHQRAWHAGVSSFEGRSNCNDYSIGIELEGTDERAYEEVQYQALCELIKQLGQAYPAIRADGIVGHSDIAPGRKTDPGPAFDWTKISGLIL</sequence>
<proteinExistence type="predicted"/>
<evidence type="ECO:0000256" key="3">
    <source>
        <dbReference type="ARBA" id="ARBA00004496"/>
    </source>
</evidence>
<dbReference type="InterPro" id="IPR036505">
    <property type="entry name" value="Amidase/PGRP_sf"/>
</dbReference>
<dbReference type="InterPro" id="IPR051206">
    <property type="entry name" value="NAMLAA_amidase_2"/>
</dbReference>
<keyword evidence="9" id="KW-0961">Cell wall biogenesis/degradation</keyword>
<keyword evidence="8" id="KW-0862">Zinc</keyword>
<dbReference type="SUPFAM" id="SSF55846">
    <property type="entry name" value="N-acetylmuramoyl-L-alanine amidase-like"/>
    <property type="match status" value="1"/>
</dbReference>
<organism evidence="13">
    <name type="scientific">hydrothermal vent metagenome</name>
    <dbReference type="NCBI Taxonomy" id="652676"/>
    <lineage>
        <taxon>unclassified sequences</taxon>
        <taxon>metagenomes</taxon>
        <taxon>ecological metagenomes</taxon>
    </lineage>
</organism>
<dbReference type="GO" id="GO:0008745">
    <property type="term" value="F:N-acetylmuramoyl-L-alanine amidase activity"/>
    <property type="evidence" value="ECO:0007669"/>
    <property type="project" value="UniProtKB-EC"/>
</dbReference>
<evidence type="ECO:0000313" key="13">
    <source>
        <dbReference type="EMBL" id="VAX10011.1"/>
    </source>
</evidence>
<dbReference type="PANTHER" id="PTHR30417:SF4">
    <property type="entry name" value="1,6-ANHYDRO-N-ACETYLMURAMYL-L-ALANINE AMIDASE AMPD"/>
    <property type="match status" value="1"/>
</dbReference>
<dbReference type="AlphaFoldDB" id="A0A3B1B707"/>
<dbReference type="PANTHER" id="PTHR30417">
    <property type="entry name" value="N-ACETYLMURAMOYL-L-ALANINE AMIDASE AMID"/>
    <property type="match status" value="1"/>
</dbReference>
<reference evidence="13" key="1">
    <citation type="submission" date="2018-06" db="EMBL/GenBank/DDBJ databases">
        <authorList>
            <person name="Zhirakovskaya E."/>
        </authorList>
    </citation>
    <scope>NUCLEOTIDE SEQUENCE</scope>
</reference>
<comment type="catalytic activity">
    <reaction evidence="1">
        <text>Hydrolyzes the link between N-acetylmuramoyl residues and L-amino acid residues in certain cell-wall glycopeptides.</text>
        <dbReference type="EC" id="3.5.1.28"/>
    </reaction>
</comment>
<name>A0A3B1B707_9ZZZZ</name>
<evidence type="ECO:0000259" key="12">
    <source>
        <dbReference type="SMART" id="SM00644"/>
    </source>
</evidence>
<evidence type="ECO:0000256" key="7">
    <source>
        <dbReference type="ARBA" id="ARBA00022801"/>
    </source>
</evidence>
<evidence type="ECO:0000256" key="10">
    <source>
        <dbReference type="ARBA" id="ARBA00039257"/>
    </source>
</evidence>
<dbReference type="Pfam" id="PF01510">
    <property type="entry name" value="Amidase_2"/>
    <property type="match status" value="1"/>
</dbReference>
<feature type="domain" description="N-acetylmuramoyl-L-alanine amidase" evidence="12">
    <location>
        <begin position="18"/>
        <end position="169"/>
    </location>
</feature>
<dbReference type="InterPro" id="IPR002502">
    <property type="entry name" value="Amidase_domain"/>
</dbReference>
<evidence type="ECO:0000256" key="9">
    <source>
        <dbReference type="ARBA" id="ARBA00023316"/>
    </source>
</evidence>
<evidence type="ECO:0000256" key="2">
    <source>
        <dbReference type="ARBA" id="ARBA00001947"/>
    </source>
</evidence>
<dbReference type="NCBIfam" id="NF008758">
    <property type="entry name" value="PRK11789.1"/>
    <property type="match status" value="1"/>
</dbReference>
<dbReference type="SMART" id="SM00644">
    <property type="entry name" value="Ami_2"/>
    <property type="match status" value="1"/>
</dbReference>